<keyword evidence="2" id="KW-1185">Reference proteome</keyword>
<reference evidence="1 2" key="1">
    <citation type="submission" date="2021-03" db="EMBL/GenBank/DDBJ databases">
        <title>Genomic Encyclopedia of Type Strains, Phase IV (KMG-IV): sequencing the most valuable type-strain genomes for metagenomic binning, comparative biology and taxonomic classification.</title>
        <authorList>
            <person name="Goeker M."/>
        </authorList>
    </citation>
    <scope>NUCLEOTIDE SEQUENCE [LARGE SCALE GENOMIC DNA]</scope>
    <source>
        <strain evidence="1 2">DSM 24738</strain>
    </source>
</reference>
<evidence type="ECO:0000313" key="1">
    <source>
        <dbReference type="EMBL" id="MBP1935078.1"/>
    </source>
</evidence>
<dbReference type="EMBL" id="JAGGKT010000039">
    <property type="protein sequence ID" value="MBP1935078.1"/>
    <property type="molecule type" value="Genomic_DNA"/>
</dbReference>
<dbReference type="Proteomes" id="UP001519343">
    <property type="component" value="Unassembled WGS sequence"/>
</dbReference>
<name>A0ABS4GXS4_9BACL</name>
<organism evidence="1 2">
    <name type="scientific">Ammoniphilus resinae</name>
    <dbReference type="NCBI Taxonomy" id="861532"/>
    <lineage>
        <taxon>Bacteria</taxon>
        <taxon>Bacillati</taxon>
        <taxon>Bacillota</taxon>
        <taxon>Bacilli</taxon>
        <taxon>Bacillales</taxon>
        <taxon>Paenibacillaceae</taxon>
        <taxon>Aneurinibacillus group</taxon>
        <taxon>Ammoniphilus</taxon>
    </lineage>
</organism>
<evidence type="ECO:0000313" key="2">
    <source>
        <dbReference type="Proteomes" id="UP001519343"/>
    </source>
</evidence>
<comment type="caution">
    <text evidence="1">The sequence shown here is derived from an EMBL/GenBank/DDBJ whole genome shotgun (WGS) entry which is preliminary data.</text>
</comment>
<protein>
    <submittedName>
        <fullName evidence="1">Uncharacterized protein</fullName>
    </submittedName>
</protein>
<sequence>MELFGGVAKGKADTGSLSIHCKLTGVSPLIETVPFTFQNEKTGSQDPLVLGVNQKSELRVLVK</sequence>
<accession>A0ABS4GXS4</accession>
<proteinExistence type="predicted"/>
<gene>
    <name evidence="1" type="ORF">J2Z37_005115</name>
</gene>